<accession>A0A0P9CGK6</accession>
<dbReference type="CDD" id="cd02025">
    <property type="entry name" value="PanK"/>
    <property type="match status" value="1"/>
</dbReference>
<feature type="domain" description="Phosphoribulokinase/uridine kinase" evidence="16">
    <location>
        <begin position="92"/>
        <end position="236"/>
    </location>
</feature>
<dbReference type="GO" id="GO:0005524">
    <property type="term" value="F:ATP binding"/>
    <property type="evidence" value="ECO:0007669"/>
    <property type="project" value="UniProtKB-UniRule"/>
</dbReference>
<sequence>MPQSARISQRLSPYETFDRAAWGKLRLATPLPLTLAELEELKGLNVEISLEEVEVIYLPLSRLLNLYVGATQNLYQAKKLFLGNQSAKVPYIIGIAGSVAVGKSTTARLVRALLARWPNHPKVELVTTDGFLYPNRVLEDRGILGRKGFPESYNVRKLLQFLRDVKSGVPEVTVPVYSHLEYDILPDEVQVVHQPDILIVEGLNVLQTQSGDSRAQLFVSDFFDFSIYVDAAESHIRQWYIDRFEALRKTAFQNPTSYFHRYKDLSPTEAYEVALGIWTSINGVNLHHNIAPTKYRADLILSKGQDHAVQEVHLRKL</sequence>
<evidence type="ECO:0000256" key="15">
    <source>
        <dbReference type="RuleBase" id="RU003530"/>
    </source>
</evidence>
<evidence type="ECO:0000313" key="18">
    <source>
        <dbReference type="Proteomes" id="UP000050482"/>
    </source>
</evidence>
<organism evidence="17 18">
    <name type="scientific">Alicyclobacillus ferrooxydans</name>
    <dbReference type="NCBI Taxonomy" id="471514"/>
    <lineage>
        <taxon>Bacteria</taxon>
        <taxon>Bacillati</taxon>
        <taxon>Bacillota</taxon>
        <taxon>Bacilli</taxon>
        <taxon>Bacillales</taxon>
        <taxon>Alicyclobacillaceae</taxon>
        <taxon>Alicyclobacillus</taxon>
    </lineage>
</organism>
<dbReference type="SUPFAM" id="SSF52540">
    <property type="entry name" value="P-loop containing nucleoside triphosphate hydrolases"/>
    <property type="match status" value="1"/>
</dbReference>
<keyword evidence="11 14" id="KW-0067">ATP-binding</keyword>
<comment type="pathway">
    <text evidence="3 14 15">Cofactor biosynthesis; coenzyme A biosynthesis; CoA from (R)-pantothenate: step 1/5.</text>
</comment>
<evidence type="ECO:0000256" key="12">
    <source>
        <dbReference type="ARBA" id="ARBA00022993"/>
    </source>
</evidence>
<protein>
    <recommendedName>
        <fullName evidence="6 14">Pantothenate kinase</fullName>
        <ecNumber evidence="5 14">2.7.1.33</ecNumber>
    </recommendedName>
    <alternativeName>
        <fullName evidence="13 14">Pantothenic acid kinase</fullName>
    </alternativeName>
</protein>
<keyword evidence="7 14" id="KW-0963">Cytoplasm</keyword>
<dbReference type="HAMAP" id="MF_00215">
    <property type="entry name" value="Pantothen_kinase_1"/>
    <property type="match status" value="1"/>
</dbReference>
<comment type="catalytic activity">
    <reaction evidence="1 14 15">
        <text>(R)-pantothenate + ATP = (R)-4'-phosphopantothenate + ADP + H(+)</text>
        <dbReference type="Rhea" id="RHEA:16373"/>
        <dbReference type="ChEBI" id="CHEBI:10986"/>
        <dbReference type="ChEBI" id="CHEBI:15378"/>
        <dbReference type="ChEBI" id="CHEBI:29032"/>
        <dbReference type="ChEBI" id="CHEBI:30616"/>
        <dbReference type="ChEBI" id="CHEBI:456216"/>
        <dbReference type="EC" id="2.7.1.33"/>
    </reaction>
</comment>
<dbReference type="PIRSF" id="PIRSF000545">
    <property type="entry name" value="Pantothenate_kin"/>
    <property type="match status" value="1"/>
</dbReference>
<evidence type="ECO:0000256" key="4">
    <source>
        <dbReference type="ARBA" id="ARBA00006087"/>
    </source>
</evidence>
<evidence type="ECO:0000256" key="3">
    <source>
        <dbReference type="ARBA" id="ARBA00005225"/>
    </source>
</evidence>
<dbReference type="AlphaFoldDB" id="A0A0P9CGK6"/>
<keyword evidence="18" id="KW-1185">Reference proteome</keyword>
<dbReference type="NCBIfam" id="TIGR00554">
    <property type="entry name" value="panK_bact"/>
    <property type="match status" value="1"/>
</dbReference>
<dbReference type="EC" id="2.7.1.33" evidence="5 14"/>
<evidence type="ECO:0000256" key="13">
    <source>
        <dbReference type="ARBA" id="ARBA00032866"/>
    </source>
</evidence>
<evidence type="ECO:0000259" key="16">
    <source>
        <dbReference type="Pfam" id="PF00485"/>
    </source>
</evidence>
<keyword evidence="8 14" id="KW-0808">Transferase</keyword>
<evidence type="ECO:0000313" key="17">
    <source>
        <dbReference type="EMBL" id="KPV42158.1"/>
    </source>
</evidence>
<name>A0A0P9CGK6_9BACL</name>
<evidence type="ECO:0000256" key="10">
    <source>
        <dbReference type="ARBA" id="ARBA00022777"/>
    </source>
</evidence>
<evidence type="ECO:0000256" key="9">
    <source>
        <dbReference type="ARBA" id="ARBA00022741"/>
    </source>
</evidence>
<evidence type="ECO:0000256" key="8">
    <source>
        <dbReference type="ARBA" id="ARBA00022679"/>
    </source>
</evidence>
<comment type="similarity">
    <text evidence="4 14 15">Belongs to the prokaryotic pantothenate kinase family.</text>
</comment>
<dbReference type="InterPro" id="IPR004566">
    <property type="entry name" value="PanK"/>
</dbReference>
<reference evidence="17 18" key="1">
    <citation type="submission" date="2015-09" db="EMBL/GenBank/DDBJ databases">
        <title>Draft genome sequence of Alicyclobacillus ferrooxydans DSM 22381.</title>
        <authorList>
            <person name="Hemp J."/>
        </authorList>
    </citation>
    <scope>NUCLEOTIDE SEQUENCE [LARGE SCALE GENOMIC DNA]</scope>
    <source>
        <strain evidence="17 18">TC-34</strain>
    </source>
</reference>
<comment type="caution">
    <text evidence="17">The sequence shown here is derived from an EMBL/GenBank/DDBJ whole genome shotgun (WGS) entry which is preliminary data.</text>
</comment>
<evidence type="ECO:0000256" key="7">
    <source>
        <dbReference type="ARBA" id="ARBA00022490"/>
    </source>
</evidence>
<dbReference type="GO" id="GO:0004594">
    <property type="term" value="F:pantothenate kinase activity"/>
    <property type="evidence" value="ECO:0007669"/>
    <property type="project" value="UniProtKB-UniRule"/>
</dbReference>
<evidence type="ECO:0000256" key="11">
    <source>
        <dbReference type="ARBA" id="ARBA00022840"/>
    </source>
</evidence>
<dbReference type="Proteomes" id="UP000050482">
    <property type="component" value="Unassembled WGS sequence"/>
</dbReference>
<dbReference type="InterPro" id="IPR027417">
    <property type="entry name" value="P-loop_NTPase"/>
</dbReference>
<feature type="binding site" evidence="14">
    <location>
        <begin position="97"/>
        <end position="104"/>
    </location>
    <ligand>
        <name>ATP</name>
        <dbReference type="ChEBI" id="CHEBI:30616"/>
    </ligand>
</feature>
<evidence type="ECO:0000256" key="1">
    <source>
        <dbReference type="ARBA" id="ARBA00001206"/>
    </source>
</evidence>
<keyword evidence="12 14" id="KW-0173">Coenzyme A biosynthesis</keyword>
<dbReference type="GO" id="GO:0005737">
    <property type="term" value="C:cytoplasm"/>
    <property type="evidence" value="ECO:0007669"/>
    <property type="project" value="UniProtKB-SubCell"/>
</dbReference>
<keyword evidence="9 14" id="KW-0547">Nucleotide-binding</keyword>
<proteinExistence type="inferred from homology"/>
<dbReference type="EMBL" id="LJCO01000082">
    <property type="protein sequence ID" value="KPV42158.1"/>
    <property type="molecule type" value="Genomic_DNA"/>
</dbReference>
<comment type="subcellular location">
    <subcellularLocation>
        <location evidence="2 14 15">Cytoplasm</location>
    </subcellularLocation>
</comment>
<gene>
    <name evidence="14" type="primary">coaA</name>
    <name evidence="17" type="ORF">AN477_19140</name>
</gene>
<dbReference type="STRING" id="471514.AN477_19140"/>
<dbReference type="Pfam" id="PF00485">
    <property type="entry name" value="PRK"/>
    <property type="match status" value="1"/>
</dbReference>
<dbReference type="GO" id="GO:0015937">
    <property type="term" value="P:coenzyme A biosynthetic process"/>
    <property type="evidence" value="ECO:0007669"/>
    <property type="project" value="UniProtKB-UniRule"/>
</dbReference>
<evidence type="ECO:0000256" key="2">
    <source>
        <dbReference type="ARBA" id="ARBA00004496"/>
    </source>
</evidence>
<evidence type="ECO:0000256" key="14">
    <source>
        <dbReference type="HAMAP-Rule" id="MF_00215"/>
    </source>
</evidence>
<evidence type="ECO:0000256" key="6">
    <source>
        <dbReference type="ARBA" id="ARBA00015080"/>
    </source>
</evidence>
<dbReference type="PANTHER" id="PTHR10285">
    <property type="entry name" value="URIDINE KINASE"/>
    <property type="match status" value="1"/>
</dbReference>
<dbReference type="PATRIC" id="fig|471514.4.peg.1515"/>
<evidence type="ECO:0000256" key="5">
    <source>
        <dbReference type="ARBA" id="ARBA00012102"/>
    </source>
</evidence>
<dbReference type="RefSeq" id="WP_054970788.1">
    <property type="nucleotide sequence ID" value="NZ_LJCO01000082.1"/>
</dbReference>
<dbReference type="UniPathway" id="UPA00241">
    <property type="reaction ID" value="UER00352"/>
</dbReference>
<keyword evidence="10 14" id="KW-0418">Kinase</keyword>
<dbReference type="Gene3D" id="3.40.50.300">
    <property type="entry name" value="P-loop containing nucleotide triphosphate hydrolases"/>
    <property type="match status" value="1"/>
</dbReference>
<dbReference type="InterPro" id="IPR006083">
    <property type="entry name" value="PRK/URK"/>
</dbReference>
<dbReference type="OrthoDB" id="1550976at2"/>